<keyword evidence="5" id="KW-1185">Reference proteome</keyword>
<organism evidence="4 5">
    <name type="scientific">Qipengyuania pacifica</name>
    <dbReference type="NCBI Taxonomy" id="2860199"/>
    <lineage>
        <taxon>Bacteria</taxon>
        <taxon>Pseudomonadati</taxon>
        <taxon>Pseudomonadota</taxon>
        <taxon>Alphaproteobacteria</taxon>
        <taxon>Sphingomonadales</taxon>
        <taxon>Erythrobacteraceae</taxon>
        <taxon>Qipengyuania</taxon>
    </lineage>
</organism>
<keyword evidence="1" id="KW-0560">Oxidoreductase</keyword>
<keyword evidence="2 4" id="KW-0503">Monooxygenase</keyword>
<dbReference type="SUPFAM" id="SSF51905">
    <property type="entry name" value="FAD/NAD(P)-binding domain"/>
    <property type="match status" value="1"/>
</dbReference>
<dbReference type="PRINTS" id="PR00420">
    <property type="entry name" value="RNGMNOXGNASE"/>
</dbReference>
<dbReference type="GO" id="GO:0004497">
    <property type="term" value="F:monooxygenase activity"/>
    <property type="evidence" value="ECO:0007669"/>
    <property type="project" value="UniProtKB-KW"/>
</dbReference>
<accession>A0ABS7JEH3</accession>
<sequence>MRQTYDIAIIGCGPAGLAAAILLHVDGHQVTLFERFDQPQPLGSGLMLQPSGMAVLDRMGLSNEIAARGARIDALFGLDEHGRTALDAPYSKLGSGEAFGIGIHRASLFAVLYARAIAAGISIRTGSEIHNSVLEGRRRHIIARNGTRAGPFDLVVDASGWASRIEFGEQRGLLPFGALWAAIPVEPSDRHAKNLLEQRYRRASQMIGILPIGSRSPGLPDEVALFWSLKRDEYSQWRSSPLAVWKSQVRTLWPEADFLLDRISCHDDLTFASYAHRSSHRPYRERLVRIGDAWHSASPQLGQGANMALLDAWGLAAGLREGRTLTEGLRLSASWRRDHVALYQAVTAAFTPLFQSSDDLWPWIRDRIVAPLSRFGPVTRIQAQLMSGLFGFPLPMLGLEVPDYSAIAASMAARASSLDQS</sequence>
<evidence type="ECO:0000313" key="5">
    <source>
        <dbReference type="Proteomes" id="UP000776651"/>
    </source>
</evidence>
<dbReference type="InterPro" id="IPR050493">
    <property type="entry name" value="FAD-dep_Monooxygenase_BioMet"/>
</dbReference>
<name>A0ABS7JEH3_9SPHN</name>
<feature type="domain" description="FAD-binding" evidence="3">
    <location>
        <begin position="5"/>
        <end position="319"/>
    </location>
</feature>
<dbReference type="PANTHER" id="PTHR13789">
    <property type="entry name" value="MONOOXYGENASE"/>
    <property type="match status" value="1"/>
</dbReference>
<evidence type="ECO:0000259" key="3">
    <source>
        <dbReference type="Pfam" id="PF01494"/>
    </source>
</evidence>
<dbReference type="PANTHER" id="PTHR13789:SF309">
    <property type="entry name" value="PUTATIVE (AFU_ORTHOLOGUE AFUA_6G14510)-RELATED"/>
    <property type="match status" value="1"/>
</dbReference>
<comment type="caution">
    <text evidence="4">The sequence shown here is derived from an EMBL/GenBank/DDBJ whole genome shotgun (WGS) entry which is preliminary data.</text>
</comment>
<proteinExistence type="predicted"/>
<dbReference type="InterPro" id="IPR036188">
    <property type="entry name" value="FAD/NAD-bd_sf"/>
</dbReference>
<dbReference type="InterPro" id="IPR002938">
    <property type="entry name" value="FAD-bd"/>
</dbReference>
<dbReference type="EMBL" id="JAIGNQ010000002">
    <property type="protein sequence ID" value="MBX7488429.1"/>
    <property type="molecule type" value="Genomic_DNA"/>
</dbReference>
<protein>
    <submittedName>
        <fullName evidence="4">FAD-dependent monooxygenase</fullName>
    </submittedName>
</protein>
<dbReference type="Proteomes" id="UP000776651">
    <property type="component" value="Unassembled WGS sequence"/>
</dbReference>
<dbReference type="Pfam" id="PF01494">
    <property type="entry name" value="FAD_binding_3"/>
    <property type="match status" value="1"/>
</dbReference>
<reference evidence="4 5" key="1">
    <citation type="submission" date="2021-08" db="EMBL/GenBank/DDBJ databases">
        <title>Comparative Genomics Analysis of the Genus Qipengyuania Reveals Extensive Genetic Diversity and Metabolic Versatility, Including the Description of Fifteen Novel Species.</title>
        <authorList>
            <person name="Liu Y."/>
        </authorList>
    </citation>
    <scope>NUCLEOTIDE SEQUENCE [LARGE SCALE GENOMIC DNA]</scope>
    <source>
        <strain evidence="4 5">GH25</strain>
    </source>
</reference>
<evidence type="ECO:0000256" key="1">
    <source>
        <dbReference type="ARBA" id="ARBA00023002"/>
    </source>
</evidence>
<gene>
    <name evidence="4" type="ORF">K3177_07870</name>
</gene>
<evidence type="ECO:0000256" key="2">
    <source>
        <dbReference type="ARBA" id="ARBA00023033"/>
    </source>
</evidence>
<dbReference type="Gene3D" id="3.50.50.60">
    <property type="entry name" value="FAD/NAD(P)-binding domain"/>
    <property type="match status" value="1"/>
</dbReference>
<evidence type="ECO:0000313" key="4">
    <source>
        <dbReference type="EMBL" id="MBX7488429.1"/>
    </source>
</evidence>